<evidence type="ECO:0000256" key="6">
    <source>
        <dbReference type="ARBA" id="ARBA00023136"/>
    </source>
</evidence>
<comment type="caution">
    <text evidence="9">The sequence shown here is derived from an EMBL/GenBank/DDBJ whole genome shotgun (WGS) entry which is preliminary data.</text>
</comment>
<evidence type="ECO:0000256" key="2">
    <source>
        <dbReference type="ARBA" id="ARBA00007400"/>
    </source>
</evidence>
<keyword evidence="9" id="KW-0012">Acyltransferase</keyword>
<feature type="transmembrane region" description="Helical" evidence="7">
    <location>
        <begin position="191"/>
        <end position="210"/>
    </location>
</feature>
<keyword evidence="6 7" id="KW-0472">Membrane</keyword>
<feature type="transmembrane region" description="Helical" evidence="7">
    <location>
        <begin position="40"/>
        <end position="64"/>
    </location>
</feature>
<dbReference type="GO" id="GO:0009246">
    <property type="term" value="P:enterobacterial common antigen biosynthetic process"/>
    <property type="evidence" value="ECO:0007669"/>
    <property type="project" value="TreeGrafter"/>
</dbReference>
<feature type="domain" description="Acyltransferase 3" evidence="8">
    <location>
        <begin position="11"/>
        <end position="340"/>
    </location>
</feature>
<feature type="transmembrane region" description="Helical" evidence="7">
    <location>
        <begin position="85"/>
        <end position="105"/>
    </location>
</feature>
<keyword evidence="5 7" id="KW-1133">Transmembrane helix</keyword>
<reference evidence="9 10" key="1">
    <citation type="journal article" date="2014" name="BMC Genomics">
        <title>Comparison of environmental and isolate Sulfobacillus genomes reveals diverse carbon, sulfur, nitrogen, and hydrogen metabolisms.</title>
        <authorList>
            <person name="Justice N.B."/>
            <person name="Norman A."/>
            <person name="Brown C.T."/>
            <person name="Singh A."/>
            <person name="Thomas B.C."/>
            <person name="Banfield J.F."/>
        </authorList>
    </citation>
    <scope>NUCLEOTIDE SEQUENCE [LARGE SCALE GENOMIC DNA]</scope>
    <source>
        <strain evidence="9">AMDSBA4</strain>
    </source>
</reference>
<dbReference type="GO" id="GO:0005886">
    <property type="term" value="C:plasma membrane"/>
    <property type="evidence" value="ECO:0007669"/>
    <property type="project" value="UniProtKB-SubCell"/>
</dbReference>
<comment type="similarity">
    <text evidence="2">Belongs to the acyltransferase 3 family.</text>
</comment>
<evidence type="ECO:0000256" key="4">
    <source>
        <dbReference type="ARBA" id="ARBA00022692"/>
    </source>
</evidence>
<dbReference type="Proteomes" id="UP000242972">
    <property type="component" value="Unassembled WGS sequence"/>
</dbReference>
<sequence length="377" mass="42657">MSVAVKKPHVKSMDLVRAVTIVSVVAVHSTWYTAGGSSSFAAGLVLNWLHFTREAFMALTGFVLTYSVIDRPPQWARFWSKRYRLVLFPYLIWSALYIALKVPLWPLSGYVLAWLKSLPTGSAWFHLYYLLITMQFYLAFPLFLGLMHWARRFPWRVLGSALIFEVLLMTYDQYVLHGSGLGINRYTGVEVWTYAWYFVLGGVVAVHWPQVSAWLLRHTRKLGVGLLGAGLLSALTYVFQEHMTGSVNFADAVLQPSTILFASTLFLNLVAWGLVMEQHAHRLLSHFSLIERISDRSFGIYLLHPMILAGLMYGWGLLHSAMNPWLLDASTVTLVVTITYQIIGLIGRTRLSPWIIGRAAYLVREEVALGKMAPVES</sequence>
<proteinExistence type="inferred from homology"/>
<dbReference type="InterPro" id="IPR002656">
    <property type="entry name" value="Acyl_transf_3_dom"/>
</dbReference>
<keyword evidence="4 7" id="KW-0812">Transmembrane</keyword>
<dbReference type="AlphaFoldDB" id="A0A2T2XL58"/>
<feature type="transmembrane region" description="Helical" evidence="7">
    <location>
        <begin position="15"/>
        <end position="34"/>
    </location>
</feature>
<dbReference type="GO" id="GO:0016413">
    <property type="term" value="F:O-acetyltransferase activity"/>
    <property type="evidence" value="ECO:0007669"/>
    <property type="project" value="TreeGrafter"/>
</dbReference>
<keyword evidence="9" id="KW-0808">Transferase</keyword>
<protein>
    <submittedName>
        <fullName evidence="9">Acyltransferase</fullName>
    </submittedName>
</protein>
<evidence type="ECO:0000256" key="7">
    <source>
        <dbReference type="SAM" id="Phobius"/>
    </source>
</evidence>
<gene>
    <name evidence="9" type="ORF">C7B46_01745</name>
</gene>
<feature type="transmembrane region" description="Helical" evidence="7">
    <location>
        <begin position="153"/>
        <end position="171"/>
    </location>
</feature>
<dbReference type="PANTHER" id="PTHR40074:SF2">
    <property type="entry name" value="O-ACETYLTRANSFERASE WECH"/>
    <property type="match status" value="1"/>
</dbReference>
<organism evidence="9 10">
    <name type="scientific">Sulfobacillus benefaciens</name>
    <dbReference type="NCBI Taxonomy" id="453960"/>
    <lineage>
        <taxon>Bacteria</taxon>
        <taxon>Bacillati</taxon>
        <taxon>Bacillota</taxon>
        <taxon>Clostridia</taxon>
        <taxon>Eubacteriales</taxon>
        <taxon>Clostridiales Family XVII. Incertae Sedis</taxon>
        <taxon>Sulfobacillus</taxon>
    </lineage>
</organism>
<feature type="transmembrane region" description="Helical" evidence="7">
    <location>
        <begin position="298"/>
        <end position="318"/>
    </location>
</feature>
<evidence type="ECO:0000256" key="1">
    <source>
        <dbReference type="ARBA" id="ARBA00004651"/>
    </source>
</evidence>
<evidence type="ECO:0000313" key="10">
    <source>
        <dbReference type="Proteomes" id="UP000242972"/>
    </source>
</evidence>
<evidence type="ECO:0000256" key="5">
    <source>
        <dbReference type="ARBA" id="ARBA00022989"/>
    </source>
</evidence>
<accession>A0A2T2XL58</accession>
<evidence type="ECO:0000256" key="3">
    <source>
        <dbReference type="ARBA" id="ARBA00022475"/>
    </source>
</evidence>
<feature type="transmembrane region" description="Helical" evidence="7">
    <location>
        <begin position="125"/>
        <end position="146"/>
    </location>
</feature>
<keyword evidence="3" id="KW-1003">Cell membrane</keyword>
<evidence type="ECO:0000313" key="9">
    <source>
        <dbReference type="EMBL" id="PSR35158.1"/>
    </source>
</evidence>
<dbReference type="EMBL" id="PXYW01000003">
    <property type="protein sequence ID" value="PSR35158.1"/>
    <property type="molecule type" value="Genomic_DNA"/>
</dbReference>
<evidence type="ECO:0000259" key="8">
    <source>
        <dbReference type="Pfam" id="PF01757"/>
    </source>
</evidence>
<name>A0A2T2XL58_9FIRM</name>
<feature type="transmembrane region" description="Helical" evidence="7">
    <location>
        <begin position="222"/>
        <end position="239"/>
    </location>
</feature>
<dbReference type="PANTHER" id="PTHR40074">
    <property type="entry name" value="O-ACETYLTRANSFERASE WECH"/>
    <property type="match status" value="1"/>
</dbReference>
<feature type="transmembrane region" description="Helical" evidence="7">
    <location>
        <begin position="324"/>
        <end position="346"/>
    </location>
</feature>
<feature type="transmembrane region" description="Helical" evidence="7">
    <location>
        <begin position="259"/>
        <end position="277"/>
    </location>
</feature>
<comment type="subcellular location">
    <subcellularLocation>
        <location evidence="1">Cell membrane</location>
        <topology evidence="1">Multi-pass membrane protein</topology>
    </subcellularLocation>
</comment>
<dbReference type="Pfam" id="PF01757">
    <property type="entry name" value="Acyl_transf_3"/>
    <property type="match status" value="1"/>
</dbReference>